<dbReference type="InterPro" id="IPR026971">
    <property type="entry name" value="CND1/NCAPD3"/>
</dbReference>
<dbReference type="InterPro" id="IPR032682">
    <property type="entry name" value="Cnd1_C"/>
</dbReference>
<evidence type="ECO:0000259" key="8">
    <source>
        <dbReference type="Pfam" id="PF12717"/>
    </source>
</evidence>
<feature type="region of interest" description="Disordered" evidence="7">
    <location>
        <begin position="130"/>
        <end position="159"/>
    </location>
</feature>
<dbReference type="GO" id="GO:0051301">
    <property type="term" value="P:cell division"/>
    <property type="evidence" value="ECO:0007669"/>
    <property type="project" value="UniProtKB-KW"/>
</dbReference>
<gene>
    <name evidence="9" type="ORF">AXF42_Ash013723</name>
</gene>
<evidence type="ECO:0000256" key="5">
    <source>
        <dbReference type="ARBA" id="ARBA00023242"/>
    </source>
</evidence>
<dbReference type="InterPro" id="IPR011989">
    <property type="entry name" value="ARM-like"/>
</dbReference>
<reference evidence="9 10" key="1">
    <citation type="journal article" date="2017" name="Nature">
        <title>The Apostasia genome and the evolution of orchids.</title>
        <authorList>
            <person name="Zhang G.Q."/>
            <person name="Liu K.W."/>
            <person name="Li Z."/>
            <person name="Lohaus R."/>
            <person name="Hsiao Y.Y."/>
            <person name="Niu S.C."/>
            <person name="Wang J.Y."/>
            <person name="Lin Y.C."/>
            <person name="Xu Q."/>
            <person name="Chen L.J."/>
            <person name="Yoshida K."/>
            <person name="Fujiwara S."/>
            <person name="Wang Z.W."/>
            <person name="Zhang Y.Q."/>
            <person name="Mitsuda N."/>
            <person name="Wang M."/>
            <person name="Liu G.H."/>
            <person name="Pecoraro L."/>
            <person name="Huang H.X."/>
            <person name="Xiao X.J."/>
            <person name="Lin M."/>
            <person name="Wu X.Y."/>
            <person name="Wu W.L."/>
            <person name="Chen Y.Y."/>
            <person name="Chang S.B."/>
            <person name="Sakamoto S."/>
            <person name="Ohme-Takagi M."/>
            <person name="Yagi M."/>
            <person name="Zeng S.J."/>
            <person name="Shen C.Y."/>
            <person name="Yeh C.M."/>
            <person name="Luo Y.B."/>
            <person name="Tsai W.C."/>
            <person name="Van de Peer Y."/>
            <person name="Liu Z.J."/>
        </authorList>
    </citation>
    <scope>NUCLEOTIDE SEQUENCE [LARGE SCALE GENOMIC DNA]</scope>
    <source>
        <strain evidence="10">cv. Shenzhen</strain>
        <tissue evidence="9">Stem</tissue>
    </source>
</reference>
<dbReference type="SUPFAM" id="SSF48371">
    <property type="entry name" value="ARM repeat"/>
    <property type="match status" value="1"/>
</dbReference>
<dbReference type="OrthoDB" id="10263978at2759"/>
<evidence type="ECO:0000256" key="3">
    <source>
        <dbReference type="ARBA" id="ARBA00022776"/>
    </source>
</evidence>
<dbReference type="GO" id="GO:0007076">
    <property type="term" value="P:mitotic chromosome condensation"/>
    <property type="evidence" value="ECO:0007669"/>
    <property type="project" value="InterPro"/>
</dbReference>
<dbReference type="GO" id="GO:0010032">
    <property type="term" value="P:meiotic chromosome condensation"/>
    <property type="evidence" value="ECO:0007669"/>
    <property type="project" value="TreeGrafter"/>
</dbReference>
<dbReference type="EMBL" id="KZ452023">
    <property type="protein sequence ID" value="PKA50508.1"/>
    <property type="molecule type" value="Genomic_DNA"/>
</dbReference>
<dbReference type="GO" id="GO:0000796">
    <property type="term" value="C:condensin complex"/>
    <property type="evidence" value="ECO:0007669"/>
    <property type="project" value="TreeGrafter"/>
</dbReference>
<evidence type="ECO:0000313" key="10">
    <source>
        <dbReference type="Proteomes" id="UP000236161"/>
    </source>
</evidence>
<keyword evidence="3" id="KW-0498">Mitosis</keyword>
<organism evidence="9 10">
    <name type="scientific">Apostasia shenzhenica</name>
    <dbReference type="NCBI Taxonomy" id="1088818"/>
    <lineage>
        <taxon>Eukaryota</taxon>
        <taxon>Viridiplantae</taxon>
        <taxon>Streptophyta</taxon>
        <taxon>Embryophyta</taxon>
        <taxon>Tracheophyta</taxon>
        <taxon>Spermatophyta</taxon>
        <taxon>Magnoliopsida</taxon>
        <taxon>Liliopsida</taxon>
        <taxon>Asparagales</taxon>
        <taxon>Orchidaceae</taxon>
        <taxon>Apostasioideae</taxon>
        <taxon>Apostasia</taxon>
    </lineage>
</organism>
<feature type="domain" description="Condensin complex subunit 1 C-terminal" evidence="8">
    <location>
        <begin position="882"/>
        <end position="970"/>
    </location>
</feature>
<keyword evidence="2" id="KW-0132">Cell division</keyword>
<evidence type="ECO:0000256" key="1">
    <source>
        <dbReference type="ARBA" id="ARBA00004123"/>
    </source>
</evidence>
<dbReference type="GO" id="GO:0000779">
    <property type="term" value="C:condensed chromosome, centromeric region"/>
    <property type="evidence" value="ECO:0007669"/>
    <property type="project" value="TreeGrafter"/>
</dbReference>
<protein>
    <recommendedName>
        <fullName evidence="8">Condensin complex subunit 1 C-terminal domain-containing protein</fullName>
    </recommendedName>
</protein>
<evidence type="ECO:0000313" key="9">
    <source>
        <dbReference type="EMBL" id="PKA50508.1"/>
    </source>
</evidence>
<dbReference type="STRING" id="1088818.A0A2I0A4P0"/>
<dbReference type="GO" id="GO:0005634">
    <property type="term" value="C:nucleus"/>
    <property type="evidence" value="ECO:0007669"/>
    <property type="project" value="UniProtKB-SubCell"/>
</dbReference>
<dbReference type="Pfam" id="PF20168">
    <property type="entry name" value="PDS5"/>
    <property type="match status" value="1"/>
</dbReference>
<keyword evidence="4" id="KW-0226">DNA condensation</keyword>
<dbReference type="Pfam" id="PF12717">
    <property type="entry name" value="Cnd1"/>
    <property type="match status" value="1"/>
</dbReference>
<dbReference type="Gene3D" id="1.25.10.10">
    <property type="entry name" value="Leucine-rich Repeat Variant"/>
    <property type="match status" value="1"/>
</dbReference>
<dbReference type="PANTHER" id="PTHR14222:SF1">
    <property type="entry name" value="CONDENSIN-2 COMPLEX SUBUNIT D3"/>
    <property type="match status" value="1"/>
</dbReference>
<evidence type="ECO:0000256" key="4">
    <source>
        <dbReference type="ARBA" id="ARBA00023067"/>
    </source>
</evidence>
<accession>A0A2I0A4P0</accession>
<proteinExistence type="predicted"/>
<comment type="subcellular location">
    <subcellularLocation>
        <location evidence="1">Nucleus</location>
    </subcellularLocation>
</comment>
<evidence type="ECO:0000256" key="7">
    <source>
        <dbReference type="SAM" id="MobiDB-lite"/>
    </source>
</evidence>
<keyword evidence="10" id="KW-1185">Reference proteome</keyword>
<name>A0A2I0A4P0_9ASPA</name>
<keyword evidence="5" id="KW-0539">Nucleus</keyword>
<dbReference type="Proteomes" id="UP000236161">
    <property type="component" value="Unassembled WGS sequence"/>
</dbReference>
<dbReference type="InterPro" id="IPR016024">
    <property type="entry name" value="ARM-type_fold"/>
</dbReference>
<dbReference type="PANTHER" id="PTHR14222">
    <property type="entry name" value="CONDENSIN"/>
    <property type="match status" value="1"/>
</dbReference>
<dbReference type="AlphaFoldDB" id="A0A2I0A4P0"/>
<evidence type="ECO:0000256" key="6">
    <source>
        <dbReference type="ARBA" id="ARBA00023306"/>
    </source>
</evidence>
<sequence length="973" mass="107431">MDGGEVEDALSRILSDLESLPPDDPLPDSSLRDLLSLLASPSSPALCSSPFGEDDAFPLWPRLSSSGLSLSTLLRPLSAAMDLAFPRSSLLASRVYLSLLLTHSAPVLSIFSPLAFLSLLGSLRRAIKPLPSPPQADRRRKRKLGRLVPPDDQMEDQEHDAAANEDQILIVLGLLDSALSRIRLDSSPDGFKSLVDTVAAVLSSSFVDHHRFSSVCFQIFYSLICRPEHGDHTTVTAEVLKSLAMLILSSPPKSPLRVGTLGFVIRKIVPLSKEHVEIRKALVYFPRYLASKAPERADPRAAAVDAMLEVVRVFQKEDQVGFAEYVVKMTQGKSQLRLLSVDLILGLLTSLPDPLGVDETVEPAKCWGMKSLKALLQRCSDSMGGIRARALTNIAQVIEFLLKSARSSARLQQGIEFGNAEFNELLRKRCLDEKAAVRKAALLLITKSTALIGGQIDEVVLRTIGSACLDPLVSIRKAAVSALSEVYRQFPDERVITEWLHSVPCLIVDNETSIQEDSENFFLELILDQISIASDVSISDSAKDLESVIPDRVLVLLKGLCNMEVLPSVGKICNSLGKKKKLKASVVTSLQNIISISESLWLRKDLPIERWIAPVGAWKLLSEVSLFTPKAVDWRFLHHHWNLLDKAMTLGKDRELDRTEPNSVTWVGDRVSLLQTISNVSLMLTPVAASELAADLLRRIDEFNMHLCEVDAHAKALRTLCKLKAVSPEEGNDLIAKWVHQLLSGALGIVESYMSRVSETVNTDCFVTPSGTREGNNEEASCKLLPQAITAIFTIGSLALIYPSAELHHIAALLHTIITSGKPGAKATKLKGLSISMKEIAPSLYIQAWVTMGKICLVDDKLAKRYIPLFVQELESSKCAALRNNILVVMVDFCVRYTALVDCYIPKITTMLHDPCEVVRRQTFILLSRLLQRDYVKWRGVLFLNFLLSLVDDSEKIRNLAEYLFGNILKGQL</sequence>
<evidence type="ECO:0000256" key="2">
    <source>
        <dbReference type="ARBA" id="ARBA00022618"/>
    </source>
</evidence>
<keyword evidence="6" id="KW-0131">Cell cycle</keyword>
<dbReference type="GO" id="GO:0042393">
    <property type="term" value="F:histone binding"/>
    <property type="evidence" value="ECO:0007669"/>
    <property type="project" value="TreeGrafter"/>
</dbReference>